<dbReference type="GO" id="GO:0047444">
    <property type="term" value="F:N-acylneuraminate-9-phosphate synthase activity"/>
    <property type="evidence" value="ECO:0007669"/>
    <property type="project" value="TreeGrafter"/>
</dbReference>
<dbReference type="InterPro" id="IPR013785">
    <property type="entry name" value="Aldolase_TIM"/>
</dbReference>
<proteinExistence type="predicted"/>
<name>A0A6M3M2W9_9ZZZZ</name>
<evidence type="ECO:0000313" key="2">
    <source>
        <dbReference type="EMBL" id="QJA99168.1"/>
    </source>
</evidence>
<dbReference type="SUPFAM" id="SSF51569">
    <property type="entry name" value="Aldolase"/>
    <property type="match status" value="1"/>
</dbReference>
<evidence type="ECO:0000259" key="1">
    <source>
        <dbReference type="Pfam" id="PF03102"/>
    </source>
</evidence>
<dbReference type="AlphaFoldDB" id="A0A6M3M2W9"/>
<reference evidence="2" key="1">
    <citation type="submission" date="2020-03" db="EMBL/GenBank/DDBJ databases">
        <title>The deep terrestrial virosphere.</title>
        <authorList>
            <person name="Holmfeldt K."/>
            <person name="Nilsson E."/>
            <person name="Simone D."/>
            <person name="Lopez-Fernandez M."/>
            <person name="Wu X."/>
            <person name="de Brujin I."/>
            <person name="Lundin D."/>
            <person name="Andersson A."/>
            <person name="Bertilsson S."/>
            <person name="Dopson M."/>
        </authorList>
    </citation>
    <scope>NUCLEOTIDE SEQUENCE</scope>
    <source>
        <strain evidence="2">MM171A01279</strain>
    </source>
</reference>
<gene>
    <name evidence="2" type="ORF">MM171A01279_0012</name>
</gene>
<dbReference type="Pfam" id="PF03102">
    <property type="entry name" value="NeuB"/>
    <property type="match status" value="1"/>
</dbReference>
<feature type="domain" description="PseI/NeuA/B-like" evidence="1">
    <location>
        <begin position="21"/>
        <end position="236"/>
    </location>
</feature>
<sequence length="237" mass="27088">MVFIAAEFGVNFRDFREVKRMIGLAKDAGVDGVKFQVFREEHIKGHPREAELHELILKQSDIQFLKDTADECGIEFFATPMYPEAVDMLEAVGVKRYKIRYADRCNNDIINAVIKTNKLVFLSCDKSYLDHIMYQKDSKALFNPARIVYIYCTPKYPPSLEEIAFPTDFRDSLLNGYSNHYPSISAPLAAAARGAEYVEVHVVNEKNRSQYIDNPVSITFAELKLLCSLIRDIEKMG</sequence>
<dbReference type="Gene3D" id="3.20.20.70">
    <property type="entry name" value="Aldolase class I"/>
    <property type="match status" value="1"/>
</dbReference>
<protein>
    <submittedName>
        <fullName evidence="2">Putative N-acetylneuraminate synthase</fullName>
    </submittedName>
</protein>
<dbReference type="EMBL" id="MT143632">
    <property type="protein sequence ID" value="QJA99168.1"/>
    <property type="molecule type" value="Genomic_DNA"/>
</dbReference>
<dbReference type="PANTHER" id="PTHR42966">
    <property type="entry name" value="N-ACETYLNEURAMINATE SYNTHASE"/>
    <property type="match status" value="1"/>
</dbReference>
<dbReference type="InterPro" id="IPR051690">
    <property type="entry name" value="PseI-like"/>
</dbReference>
<dbReference type="GO" id="GO:0016051">
    <property type="term" value="P:carbohydrate biosynthetic process"/>
    <property type="evidence" value="ECO:0007669"/>
    <property type="project" value="InterPro"/>
</dbReference>
<organism evidence="2">
    <name type="scientific">viral metagenome</name>
    <dbReference type="NCBI Taxonomy" id="1070528"/>
    <lineage>
        <taxon>unclassified sequences</taxon>
        <taxon>metagenomes</taxon>
        <taxon>organismal metagenomes</taxon>
    </lineage>
</organism>
<accession>A0A6M3M2W9</accession>
<dbReference type="InterPro" id="IPR013132">
    <property type="entry name" value="PseI/NeuA/B-like_N"/>
</dbReference>
<dbReference type="PANTHER" id="PTHR42966:SF1">
    <property type="entry name" value="SIALIC ACID SYNTHASE"/>
    <property type="match status" value="1"/>
</dbReference>